<dbReference type="InterPro" id="IPR015421">
    <property type="entry name" value="PyrdxlP-dep_Trfase_major"/>
</dbReference>
<evidence type="ECO:0000256" key="2">
    <source>
        <dbReference type="ARBA" id="ARBA00009077"/>
    </source>
</evidence>
<dbReference type="InterPro" id="IPR000277">
    <property type="entry name" value="Cys/Met-Metab_PyrdxlP-dep_enz"/>
</dbReference>
<dbReference type="InterPro" id="IPR015424">
    <property type="entry name" value="PyrdxlP-dep_Trfase"/>
</dbReference>
<proteinExistence type="inferred from homology"/>
<comment type="cofactor">
    <cofactor evidence="1 6">
        <name>pyridoxal 5'-phosphate</name>
        <dbReference type="ChEBI" id="CHEBI:597326"/>
    </cofactor>
</comment>
<dbReference type="Gene3D" id="3.40.640.10">
    <property type="entry name" value="Type I PLP-dependent aspartate aminotransferase-like (Major domain)"/>
    <property type="match status" value="1"/>
</dbReference>
<dbReference type="GO" id="GO:0071269">
    <property type="term" value="P:L-homocysteine biosynthetic process"/>
    <property type="evidence" value="ECO:0007669"/>
    <property type="project" value="TreeGrafter"/>
</dbReference>
<dbReference type="PIRSF" id="PIRSF001434">
    <property type="entry name" value="CGS"/>
    <property type="match status" value="1"/>
</dbReference>
<keyword evidence="3 7" id="KW-0808">Transferase</keyword>
<evidence type="ECO:0000256" key="3">
    <source>
        <dbReference type="ARBA" id="ARBA00022679"/>
    </source>
</evidence>
<dbReference type="InterPro" id="IPR015422">
    <property type="entry name" value="PyrdxlP-dep_Trfase_small"/>
</dbReference>
<evidence type="ECO:0000256" key="4">
    <source>
        <dbReference type="ARBA" id="ARBA00022898"/>
    </source>
</evidence>
<organism evidence="7 8">
    <name type="scientific">Rhodoblastus sphagnicola</name>
    <dbReference type="NCBI Taxonomy" id="333368"/>
    <lineage>
        <taxon>Bacteria</taxon>
        <taxon>Pseudomonadati</taxon>
        <taxon>Pseudomonadota</taxon>
        <taxon>Alphaproteobacteria</taxon>
        <taxon>Hyphomicrobiales</taxon>
        <taxon>Rhodoblastaceae</taxon>
        <taxon>Rhodoblastus</taxon>
    </lineage>
</organism>
<dbReference type="GO" id="GO:0003961">
    <property type="term" value="F:O-acetylhomoserine aminocarboxypropyltransferase activity"/>
    <property type="evidence" value="ECO:0007669"/>
    <property type="project" value="UniProtKB-EC"/>
</dbReference>
<dbReference type="NCBIfam" id="TIGR01326">
    <property type="entry name" value="OAH_OAS_sulfhy"/>
    <property type="match status" value="1"/>
</dbReference>
<keyword evidence="8" id="KW-1185">Reference proteome</keyword>
<gene>
    <name evidence="7" type="ORF">CCR94_22230</name>
</gene>
<feature type="modified residue" description="N6-(pyridoxal phosphate)lysine" evidence="5">
    <location>
        <position position="211"/>
    </location>
</feature>
<dbReference type="FunFam" id="3.40.640.10:FF:000046">
    <property type="entry name" value="Cystathionine gamma-lyase"/>
    <property type="match status" value="1"/>
</dbReference>
<dbReference type="InterPro" id="IPR006235">
    <property type="entry name" value="OAc-hSer/O-AcSer_sulfhydrylase"/>
</dbReference>
<reference evidence="7 8" key="1">
    <citation type="journal article" date="2018" name="Arch. Microbiol.">
        <title>New insights into the metabolic potential of the phototrophic purple bacterium Rhodopila globiformis DSM 161(T) from its draft genome sequence and evidence for a vanadium-dependent nitrogenase.</title>
        <authorList>
            <person name="Imhoff J.F."/>
            <person name="Rahn T."/>
            <person name="Kunzel S."/>
            <person name="Neulinger S.C."/>
        </authorList>
    </citation>
    <scope>NUCLEOTIDE SEQUENCE [LARGE SCALE GENOMIC DNA]</scope>
    <source>
        <strain evidence="7 8">DSM 16996</strain>
    </source>
</reference>
<dbReference type="PANTHER" id="PTHR43797:SF2">
    <property type="entry name" value="HOMOCYSTEINE_CYSTEINE SYNTHASE"/>
    <property type="match status" value="1"/>
</dbReference>
<protein>
    <submittedName>
        <fullName evidence="7">O-acetylhomoserine aminocarboxypropyltransferase</fullName>
        <ecNumber evidence="7">2.5.1.49</ecNumber>
    </submittedName>
</protein>
<evidence type="ECO:0000313" key="7">
    <source>
        <dbReference type="EMBL" id="PPQ26489.1"/>
    </source>
</evidence>
<comment type="caution">
    <text evidence="7">The sequence shown here is derived from an EMBL/GenBank/DDBJ whole genome shotgun (WGS) entry which is preliminary data.</text>
</comment>
<evidence type="ECO:0000256" key="1">
    <source>
        <dbReference type="ARBA" id="ARBA00001933"/>
    </source>
</evidence>
<dbReference type="RefSeq" id="WP_104510605.1">
    <property type="nucleotide sequence ID" value="NZ_JACIGC010000004.1"/>
</dbReference>
<evidence type="ECO:0000256" key="6">
    <source>
        <dbReference type="RuleBase" id="RU362118"/>
    </source>
</evidence>
<dbReference type="SUPFAM" id="SSF53383">
    <property type="entry name" value="PLP-dependent transferases"/>
    <property type="match status" value="1"/>
</dbReference>
<keyword evidence="4 5" id="KW-0663">Pyridoxal phosphate</keyword>
<dbReference type="EC" id="2.5.1.49" evidence="7"/>
<sequence length="440" mass="46650">MSATSPSLSSDTIVLHGGNFRHDPATSATTVPIYQTTSFDFPDTATAIKIVNFEQLAYTYSRVVNPTVNAFEERLAALEGGAAALGLASGQAAVAIAVLTLVEAGDNIVSSPDLYGGTVHFFRERLKQFGIEARFVDPADPENFRRATDARTRLYFGESLPNPKLSVFPIAEVAALGRPLGIPLIIDNTAAPLAIAPFDHGAAITVYSATKYIGGHGTTIGGAIVDSGTFPWADFPERQPLLLRPDPGYGNRTYLELSASFGPVAYLTRARAALLRDLGPSLAPQNAFLLLQGLETLPLRLQRHFDNAAKVADYLAHHPKVARVVYPGLQTGLDRARADAYLKYGYGGLVGFEPVGGEAAAFAFIDRLKLFYHLANIGDARSLAIHPASTTHAQLDAQQLAAAGITPAFVRLSIGLEDPNDIIADIAQALEGGDASKGAG</sequence>
<dbReference type="Gene3D" id="3.90.1150.10">
    <property type="entry name" value="Aspartate Aminotransferase, domain 1"/>
    <property type="match status" value="1"/>
</dbReference>
<evidence type="ECO:0000256" key="5">
    <source>
        <dbReference type="PIRSR" id="PIRSR001434-2"/>
    </source>
</evidence>
<dbReference type="OrthoDB" id="9805807at2"/>
<dbReference type="GO" id="GO:0004124">
    <property type="term" value="F:cysteine synthase activity"/>
    <property type="evidence" value="ECO:0007669"/>
    <property type="project" value="TreeGrafter"/>
</dbReference>
<dbReference type="GO" id="GO:0005737">
    <property type="term" value="C:cytoplasm"/>
    <property type="evidence" value="ECO:0007669"/>
    <property type="project" value="TreeGrafter"/>
</dbReference>
<evidence type="ECO:0000313" key="8">
    <source>
        <dbReference type="Proteomes" id="UP000239089"/>
    </source>
</evidence>
<dbReference type="EMBL" id="NHSJ01000134">
    <property type="protein sequence ID" value="PPQ26489.1"/>
    <property type="molecule type" value="Genomic_DNA"/>
</dbReference>
<dbReference type="AlphaFoldDB" id="A0A2S6MVW5"/>
<dbReference type="GO" id="GO:0019346">
    <property type="term" value="P:transsulfuration"/>
    <property type="evidence" value="ECO:0007669"/>
    <property type="project" value="InterPro"/>
</dbReference>
<comment type="similarity">
    <text evidence="2 6">Belongs to the trans-sulfuration enzymes family.</text>
</comment>
<dbReference type="GO" id="GO:0006535">
    <property type="term" value="P:cysteine biosynthetic process from serine"/>
    <property type="evidence" value="ECO:0007669"/>
    <property type="project" value="TreeGrafter"/>
</dbReference>
<accession>A0A2S6MVW5</accession>
<dbReference type="Pfam" id="PF01053">
    <property type="entry name" value="Cys_Met_Meta_PP"/>
    <property type="match status" value="1"/>
</dbReference>
<dbReference type="Proteomes" id="UP000239089">
    <property type="component" value="Unassembled WGS sequence"/>
</dbReference>
<name>A0A2S6MVW5_9HYPH</name>
<dbReference type="GO" id="GO:0030170">
    <property type="term" value="F:pyridoxal phosphate binding"/>
    <property type="evidence" value="ECO:0007669"/>
    <property type="project" value="InterPro"/>
</dbReference>
<dbReference type="PANTHER" id="PTHR43797">
    <property type="entry name" value="HOMOCYSTEINE/CYSTEINE SYNTHASE"/>
    <property type="match status" value="1"/>
</dbReference>